<dbReference type="GeneTree" id="ENSGT00390000007119"/>
<dbReference type="PROSITE" id="PS50053">
    <property type="entry name" value="UBIQUITIN_2"/>
    <property type="match status" value="1"/>
</dbReference>
<dbReference type="Gene3D" id="3.10.20.90">
    <property type="entry name" value="Phosphatidylinositol 3-kinase Catalytic Subunit, Chain A, domain 1"/>
    <property type="match status" value="2"/>
</dbReference>
<dbReference type="HOGENOM" id="CLU_055132_0_0_1"/>
<sequence length="258" mass="29141">MPGEAKQNVCELLESDEEAEQCLKAQPFRMRDKSPSPPPTPDVSQKYQGRAYFKIREVNKKLNNLAAFQIQARKTPLEDDDVCVLGSTTIADLAREITVKVQCRTDVFRIPLLTTDPLQKVVNQMASQLQVSPDKILLLQRDVELSPEETPYSLKLTVADIIECIVVSDASDQQEAVVKGTAEDDEICLRVKGKEKNSLQIISVRKTDPLKKLMDEYKERMGLKGQKVTFLFDGEKLSNKSTAKDHDMEMDDVIDVWL</sequence>
<evidence type="ECO:0000256" key="3">
    <source>
        <dbReference type="ARBA" id="ARBA00039921"/>
    </source>
</evidence>
<feature type="region of interest" description="Disordered" evidence="5">
    <location>
        <begin position="23"/>
        <end position="45"/>
    </location>
</feature>
<dbReference type="Pfam" id="PF11976">
    <property type="entry name" value="Rad60-SLD"/>
    <property type="match status" value="1"/>
</dbReference>
<dbReference type="OMA" id="FANCARQ"/>
<dbReference type="EMBL" id="AFYH01211229">
    <property type="status" value="NOT_ANNOTATED_CDS"/>
    <property type="molecule type" value="Genomic_DNA"/>
</dbReference>
<evidence type="ECO:0000259" key="6">
    <source>
        <dbReference type="PROSITE" id="PS50053"/>
    </source>
</evidence>
<dbReference type="STRING" id="7897.ENSLACP00000008254"/>
<name>H3AF33_LATCH</name>
<evidence type="ECO:0000256" key="5">
    <source>
        <dbReference type="SAM" id="MobiDB-lite"/>
    </source>
</evidence>
<evidence type="ECO:0000313" key="8">
    <source>
        <dbReference type="Proteomes" id="UP000008672"/>
    </source>
</evidence>
<dbReference type="FunCoup" id="H3AF33">
    <property type="interactions" value="1054"/>
</dbReference>
<dbReference type="AlphaFoldDB" id="H3AF33"/>
<keyword evidence="8" id="KW-1185">Reference proteome</keyword>
<dbReference type="SUPFAM" id="SSF54236">
    <property type="entry name" value="Ubiquitin-like"/>
    <property type="match status" value="2"/>
</dbReference>
<evidence type="ECO:0000256" key="1">
    <source>
        <dbReference type="ARBA" id="ARBA00004123"/>
    </source>
</evidence>
<reference evidence="7" key="3">
    <citation type="submission" date="2025-09" db="UniProtKB">
        <authorList>
            <consortium name="Ensembl"/>
        </authorList>
    </citation>
    <scope>IDENTIFICATION</scope>
</reference>
<dbReference type="InterPro" id="IPR022617">
    <property type="entry name" value="Rad60/SUMO-like_dom"/>
</dbReference>
<dbReference type="CDD" id="cd17079">
    <property type="entry name" value="Ubl_SLD2_NFATC2ip"/>
    <property type="match status" value="1"/>
</dbReference>
<dbReference type="PANTHER" id="PTHR47187">
    <property type="entry name" value="NFATC2-INTERACTING PROTEIN"/>
    <property type="match status" value="1"/>
</dbReference>
<evidence type="ECO:0000256" key="2">
    <source>
        <dbReference type="ARBA" id="ARBA00023242"/>
    </source>
</evidence>
<dbReference type="CDD" id="cd17078">
    <property type="entry name" value="Ubl_SLD1_NFATC2ip"/>
    <property type="match status" value="1"/>
</dbReference>
<accession>H3AF33</accession>
<dbReference type="PANTHER" id="PTHR47187:SF1">
    <property type="entry name" value="NFATC2-INTERACTING PROTEIN"/>
    <property type="match status" value="1"/>
</dbReference>
<organism evidence="7 8">
    <name type="scientific">Latimeria chalumnae</name>
    <name type="common">Coelacanth</name>
    <dbReference type="NCBI Taxonomy" id="7897"/>
    <lineage>
        <taxon>Eukaryota</taxon>
        <taxon>Metazoa</taxon>
        <taxon>Chordata</taxon>
        <taxon>Craniata</taxon>
        <taxon>Vertebrata</taxon>
        <taxon>Euteleostomi</taxon>
        <taxon>Coelacanthiformes</taxon>
        <taxon>Coelacanthidae</taxon>
        <taxon>Latimeria</taxon>
    </lineage>
</organism>
<reference evidence="7" key="2">
    <citation type="submission" date="2025-08" db="UniProtKB">
        <authorList>
            <consortium name="Ensembl"/>
        </authorList>
    </citation>
    <scope>IDENTIFICATION</scope>
</reference>
<comment type="subcellular location">
    <subcellularLocation>
        <location evidence="1">Nucleus</location>
    </subcellularLocation>
</comment>
<dbReference type="GO" id="GO:0045944">
    <property type="term" value="P:positive regulation of transcription by RNA polymerase II"/>
    <property type="evidence" value="ECO:0007669"/>
    <property type="project" value="TreeGrafter"/>
</dbReference>
<dbReference type="GO" id="GO:0005634">
    <property type="term" value="C:nucleus"/>
    <property type="evidence" value="ECO:0007669"/>
    <property type="project" value="UniProtKB-SubCell"/>
</dbReference>
<gene>
    <name evidence="7" type="primary">NFATC2IP</name>
</gene>
<protein>
    <recommendedName>
        <fullName evidence="3">NFATC2-interacting protein</fullName>
    </recommendedName>
    <alternativeName>
        <fullName evidence="4">Nuclear factor of activated T-cells, cytoplasmic 2-interacting protein</fullName>
    </alternativeName>
</protein>
<dbReference type="InterPro" id="IPR000626">
    <property type="entry name" value="Ubiquitin-like_dom"/>
</dbReference>
<dbReference type="eggNOG" id="KOG1769">
    <property type="taxonomic scope" value="Eukaryota"/>
</dbReference>
<evidence type="ECO:0000313" key="7">
    <source>
        <dbReference type="Ensembl" id="ENSLACP00000008254.1"/>
    </source>
</evidence>
<dbReference type="EMBL" id="AFYH01211228">
    <property type="status" value="NOT_ANNOTATED_CDS"/>
    <property type="molecule type" value="Genomic_DNA"/>
</dbReference>
<feature type="domain" description="Ubiquitin-like" evidence="6">
    <location>
        <begin position="187"/>
        <end position="258"/>
    </location>
</feature>
<dbReference type="InterPro" id="IPR052324">
    <property type="entry name" value="NFATC2-Int_DNA_Repair"/>
</dbReference>
<dbReference type="Ensembl" id="ENSLACT00000008320.1">
    <property type="protein sequence ID" value="ENSLACP00000008254.1"/>
    <property type="gene ID" value="ENSLACG00000007304.1"/>
</dbReference>
<evidence type="ECO:0000256" key="4">
    <source>
        <dbReference type="ARBA" id="ARBA00042764"/>
    </source>
</evidence>
<keyword evidence="2" id="KW-0539">Nucleus</keyword>
<dbReference type="InterPro" id="IPR029071">
    <property type="entry name" value="Ubiquitin-like_domsf"/>
</dbReference>
<dbReference type="Proteomes" id="UP000008672">
    <property type="component" value="Unassembled WGS sequence"/>
</dbReference>
<proteinExistence type="predicted"/>
<dbReference type="InParanoid" id="H3AF33"/>
<reference evidence="8" key="1">
    <citation type="submission" date="2011-08" db="EMBL/GenBank/DDBJ databases">
        <title>The draft genome of Latimeria chalumnae.</title>
        <authorList>
            <person name="Di Palma F."/>
            <person name="Alfoldi J."/>
            <person name="Johnson J."/>
            <person name="Berlin A."/>
            <person name="Gnerre S."/>
            <person name="Jaffe D."/>
            <person name="MacCallum I."/>
            <person name="Young S."/>
            <person name="Walker B.J."/>
            <person name="Lander E."/>
            <person name="Lindblad-Toh K."/>
        </authorList>
    </citation>
    <scope>NUCLEOTIDE SEQUENCE [LARGE SCALE GENOMIC DNA]</scope>
    <source>
        <strain evidence="8">Wild caught</strain>
    </source>
</reference>